<keyword evidence="4 7" id="KW-0274">FAD</keyword>
<dbReference type="Gene3D" id="1.20.140.10">
    <property type="entry name" value="Butyryl-CoA Dehydrogenase, subunit A, domain 3"/>
    <property type="match status" value="1"/>
</dbReference>
<dbReference type="SUPFAM" id="SSF47203">
    <property type="entry name" value="Acyl-CoA dehydrogenase C-terminal domain-like"/>
    <property type="match status" value="1"/>
</dbReference>
<dbReference type="GeneID" id="64142968"/>
<evidence type="ECO:0000256" key="2">
    <source>
        <dbReference type="ARBA" id="ARBA00009347"/>
    </source>
</evidence>
<comment type="catalytic activity">
    <reaction evidence="6">
        <text>a 2,3-saturated acyl-CoA + A = a 2,3-dehydroacyl-CoA + AH2</text>
        <dbReference type="Rhea" id="RHEA:48608"/>
        <dbReference type="ChEBI" id="CHEBI:13193"/>
        <dbReference type="ChEBI" id="CHEBI:17499"/>
        <dbReference type="ChEBI" id="CHEBI:60015"/>
        <dbReference type="ChEBI" id="CHEBI:65111"/>
    </reaction>
</comment>
<evidence type="ECO:0000256" key="6">
    <source>
        <dbReference type="ARBA" id="ARBA00052546"/>
    </source>
</evidence>
<keyword evidence="3 7" id="KW-0285">Flavoprotein</keyword>
<dbReference type="AlphaFoldDB" id="A0AAW6LTQ0"/>
<dbReference type="Pfam" id="PF02771">
    <property type="entry name" value="Acyl-CoA_dh_N"/>
    <property type="match status" value="1"/>
</dbReference>
<dbReference type="InterPro" id="IPR009100">
    <property type="entry name" value="AcylCoA_DH/oxidase_NM_dom_sf"/>
</dbReference>
<name>A0AAW6LTQ0_RHOSG</name>
<feature type="domain" description="Acyl-CoA dehydrogenase/oxidase N-terminal" evidence="10">
    <location>
        <begin position="7"/>
        <end position="119"/>
    </location>
</feature>
<dbReference type="InterPro" id="IPR006089">
    <property type="entry name" value="Acyl-CoA_DH_CS"/>
</dbReference>
<dbReference type="Gene3D" id="1.10.540.10">
    <property type="entry name" value="Acyl-CoA dehydrogenase/oxidase, N-terminal domain"/>
    <property type="match status" value="1"/>
</dbReference>
<dbReference type="InterPro" id="IPR006091">
    <property type="entry name" value="Acyl-CoA_Oxase/DH_mid-dom"/>
</dbReference>
<evidence type="ECO:0000313" key="12">
    <source>
        <dbReference type="Proteomes" id="UP001217325"/>
    </source>
</evidence>
<proteinExistence type="inferred from homology"/>
<dbReference type="InterPro" id="IPR013786">
    <property type="entry name" value="AcylCoA_DH/ox_N"/>
</dbReference>
<evidence type="ECO:0000259" key="9">
    <source>
        <dbReference type="Pfam" id="PF02770"/>
    </source>
</evidence>
<dbReference type="Pfam" id="PF02770">
    <property type="entry name" value="Acyl-CoA_dh_M"/>
    <property type="match status" value="1"/>
</dbReference>
<dbReference type="GO" id="GO:0046359">
    <property type="term" value="P:butyrate catabolic process"/>
    <property type="evidence" value="ECO:0007669"/>
    <property type="project" value="TreeGrafter"/>
</dbReference>
<accession>A0AAW6LTQ0</accession>
<dbReference type="FunFam" id="1.20.140.10:FF:000001">
    <property type="entry name" value="Acyl-CoA dehydrogenase"/>
    <property type="match status" value="1"/>
</dbReference>
<comment type="caution">
    <text evidence="11">The sequence shown here is derived from an EMBL/GenBank/DDBJ whole genome shotgun (WGS) entry which is preliminary data.</text>
</comment>
<evidence type="ECO:0000259" key="10">
    <source>
        <dbReference type="Pfam" id="PF02771"/>
    </source>
</evidence>
<dbReference type="PANTHER" id="PTHR43884:SF12">
    <property type="entry name" value="ISOVALERYL-COA DEHYDROGENASE, MITOCHONDRIAL-RELATED"/>
    <property type="match status" value="1"/>
</dbReference>
<keyword evidence="5 7" id="KW-0560">Oxidoreductase</keyword>
<evidence type="ECO:0000313" key="11">
    <source>
        <dbReference type="EMBL" id="MDE8648522.1"/>
    </source>
</evidence>
<dbReference type="PIRSF" id="PIRSF016578">
    <property type="entry name" value="HsaA"/>
    <property type="match status" value="1"/>
</dbReference>
<dbReference type="InterPro" id="IPR036250">
    <property type="entry name" value="AcylCo_DH-like_C"/>
</dbReference>
<dbReference type="InterPro" id="IPR046373">
    <property type="entry name" value="Acyl-CoA_Oxase/DH_mid-dom_sf"/>
</dbReference>
<evidence type="ECO:0000256" key="1">
    <source>
        <dbReference type="ARBA" id="ARBA00001974"/>
    </source>
</evidence>
<evidence type="ECO:0000256" key="7">
    <source>
        <dbReference type="RuleBase" id="RU362125"/>
    </source>
</evidence>
<dbReference type="GO" id="GO:0003995">
    <property type="term" value="F:acyl-CoA dehydrogenase activity"/>
    <property type="evidence" value="ECO:0007669"/>
    <property type="project" value="InterPro"/>
</dbReference>
<feature type="domain" description="Acyl-CoA dehydrogenase/oxidase C-terminal" evidence="8">
    <location>
        <begin position="235"/>
        <end position="383"/>
    </location>
</feature>
<organism evidence="11 12">
    <name type="scientific">Rhodococcus qingshengii</name>
    <dbReference type="NCBI Taxonomy" id="334542"/>
    <lineage>
        <taxon>Bacteria</taxon>
        <taxon>Bacillati</taxon>
        <taxon>Actinomycetota</taxon>
        <taxon>Actinomycetes</taxon>
        <taxon>Mycobacteriales</taxon>
        <taxon>Nocardiaceae</taxon>
        <taxon>Rhodococcus</taxon>
        <taxon>Rhodococcus erythropolis group</taxon>
    </lineage>
</organism>
<dbReference type="InterPro" id="IPR009075">
    <property type="entry name" value="AcylCo_DH/oxidase_C"/>
</dbReference>
<dbReference type="Proteomes" id="UP001217325">
    <property type="component" value="Unassembled WGS sequence"/>
</dbReference>
<protein>
    <submittedName>
        <fullName evidence="11">Acyl-CoA dehydrogenase family protein</fullName>
    </submittedName>
</protein>
<dbReference type="Gene3D" id="2.40.110.10">
    <property type="entry name" value="Butyryl-CoA Dehydrogenase, subunit A, domain 2"/>
    <property type="match status" value="1"/>
</dbReference>
<dbReference type="PANTHER" id="PTHR43884">
    <property type="entry name" value="ACYL-COA DEHYDROGENASE"/>
    <property type="match status" value="1"/>
</dbReference>
<dbReference type="PROSITE" id="PS00073">
    <property type="entry name" value="ACYL_COA_DH_2"/>
    <property type="match status" value="1"/>
</dbReference>
<dbReference type="FunFam" id="1.10.540.10:FF:000009">
    <property type="entry name" value="Probable acyl-CoA dehydrogenase"/>
    <property type="match status" value="1"/>
</dbReference>
<feature type="domain" description="Acyl-CoA oxidase/dehydrogenase middle" evidence="9">
    <location>
        <begin position="123"/>
        <end position="223"/>
    </location>
</feature>
<dbReference type="InterPro" id="IPR037069">
    <property type="entry name" value="AcylCoA_DH/ox_N_sf"/>
</dbReference>
<gene>
    <name evidence="11" type="ORF">PXH69_26480</name>
</gene>
<evidence type="ECO:0000256" key="3">
    <source>
        <dbReference type="ARBA" id="ARBA00022630"/>
    </source>
</evidence>
<comment type="similarity">
    <text evidence="2 7">Belongs to the acyl-CoA dehydrogenase family.</text>
</comment>
<dbReference type="GO" id="GO:0033539">
    <property type="term" value="P:fatty acid beta-oxidation using acyl-CoA dehydrogenase"/>
    <property type="evidence" value="ECO:0007669"/>
    <property type="project" value="TreeGrafter"/>
</dbReference>
<reference evidence="11" key="1">
    <citation type="submission" date="2023-02" db="EMBL/GenBank/DDBJ databases">
        <title>A novel hydrolase synthesized by Rhodococcus erythropolis HQ is responsible for the detoxification of Zearalenone.</title>
        <authorList>
            <person name="Hu J."/>
            <person name="Xu J."/>
        </authorList>
    </citation>
    <scope>NUCLEOTIDE SEQUENCE</scope>
    <source>
        <strain evidence="11">HQ</strain>
    </source>
</reference>
<sequence length="385" mass="41740">MQRTVFNEDHEAFRATVRDFIAKEVTPVHEKWEEDGHPPRDFYRRLGELGVLGIQVPEEYGGGGEKSLKFNVVVAEEVAAAGASFGSQSVHTNLILPYLLEYANEEQKSRWLPGFASGDLMFAIAMTEPGTGSDLANIATTAKLSEDGTHYVVNGSKTFITGGVLADRVLVVCRTAPSTAENRRTGLSILVIDTSSPGYSVGRKINKIGLKTSDTAELSFVDVKVPVEDRLGEEGDGFSYLTHNLAQERLTIAFGAAATASAALRFAIDYVKDRKVFGKPVAAFQNTKFVLAECATEVDAIQLVSDNALECHDRGTLTIPDAAKAKLFCTEAAGRVIDKCLQLHGGYGYITEYPIARLYADTRVTRIYGGTSEVMKTIIAKDLGL</sequence>
<dbReference type="SUPFAM" id="SSF56645">
    <property type="entry name" value="Acyl-CoA dehydrogenase NM domain-like"/>
    <property type="match status" value="1"/>
</dbReference>
<dbReference type="FunFam" id="2.40.110.10:FF:000002">
    <property type="entry name" value="Acyl-CoA dehydrogenase fadE12"/>
    <property type="match status" value="1"/>
</dbReference>
<evidence type="ECO:0000259" key="8">
    <source>
        <dbReference type="Pfam" id="PF00441"/>
    </source>
</evidence>
<dbReference type="EMBL" id="JARDXE010000019">
    <property type="protein sequence ID" value="MDE8648522.1"/>
    <property type="molecule type" value="Genomic_DNA"/>
</dbReference>
<dbReference type="GO" id="GO:0050660">
    <property type="term" value="F:flavin adenine dinucleotide binding"/>
    <property type="evidence" value="ECO:0007669"/>
    <property type="project" value="InterPro"/>
</dbReference>
<evidence type="ECO:0000256" key="4">
    <source>
        <dbReference type="ARBA" id="ARBA00022827"/>
    </source>
</evidence>
<dbReference type="Pfam" id="PF00441">
    <property type="entry name" value="Acyl-CoA_dh_1"/>
    <property type="match status" value="1"/>
</dbReference>
<evidence type="ECO:0000256" key="5">
    <source>
        <dbReference type="ARBA" id="ARBA00023002"/>
    </source>
</evidence>
<dbReference type="RefSeq" id="WP_003940617.1">
    <property type="nucleotide sequence ID" value="NZ_AP023172.1"/>
</dbReference>
<comment type="cofactor">
    <cofactor evidence="1 7">
        <name>FAD</name>
        <dbReference type="ChEBI" id="CHEBI:57692"/>
    </cofactor>
</comment>